<dbReference type="Proteomes" id="UP001516662">
    <property type="component" value="Unassembled WGS sequence"/>
</dbReference>
<accession>A0ABR9QKP7</accession>
<reference evidence="1 2" key="1">
    <citation type="submission" date="2020-10" db="EMBL/GenBank/DDBJ databases">
        <title>Bacillus sp. HD4P25, an endophyte from a halophyte.</title>
        <authorList>
            <person name="Sun J.-Q."/>
        </authorList>
    </citation>
    <scope>NUCLEOTIDE SEQUENCE [LARGE SCALE GENOMIC DNA]</scope>
    <source>
        <strain evidence="1 2">YIM 93174</strain>
    </source>
</reference>
<evidence type="ECO:0000313" key="1">
    <source>
        <dbReference type="EMBL" id="MBE4908986.1"/>
    </source>
</evidence>
<dbReference type="EMBL" id="JADCLJ010000020">
    <property type="protein sequence ID" value="MBE4908986.1"/>
    <property type="molecule type" value="Genomic_DNA"/>
</dbReference>
<evidence type="ECO:0000313" key="2">
    <source>
        <dbReference type="Proteomes" id="UP001516662"/>
    </source>
</evidence>
<sequence length="88" mass="9854">MTLINEREKLLRVNAIAANLIREMLKDGRAYDENQLRSAVENLSRSLVTLTNIQLGIESDSQEALQATLSKVKIAYNSVSKVKLKQPV</sequence>
<keyword evidence="2" id="KW-1185">Reference proteome</keyword>
<name>A0ABR9QKP7_9BACI</name>
<organism evidence="1 2">
    <name type="scientific">Litchfieldia luteola</name>
    <dbReference type="NCBI Taxonomy" id="682179"/>
    <lineage>
        <taxon>Bacteria</taxon>
        <taxon>Bacillati</taxon>
        <taxon>Bacillota</taxon>
        <taxon>Bacilli</taxon>
        <taxon>Bacillales</taxon>
        <taxon>Bacillaceae</taxon>
        <taxon>Litchfieldia</taxon>
    </lineage>
</organism>
<gene>
    <name evidence="1" type="ORF">IMZ08_13030</name>
</gene>
<dbReference type="RefSeq" id="WP_193537129.1">
    <property type="nucleotide sequence ID" value="NZ_JADCLJ010000020.1"/>
</dbReference>
<comment type="caution">
    <text evidence="1">The sequence shown here is derived from an EMBL/GenBank/DDBJ whole genome shotgun (WGS) entry which is preliminary data.</text>
</comment>
<protein>
    <submittedName>
        <fullName evidence="1">Uncharacterized protein</fullName>
    </submittedName>
</protein>
<proteinExistence type="predicted"/>